<protein>
    <submittedName>
        <fullName evidence="1">Uncharacterized protein</fullName>
    </submittedName>
</protein>
<reference evidence="1 2" key="1">
    <citation type="submission" date="2019-04" db="EMBL/GenBank/DDBJ databases">
        <title>An improved genome assembly and genetic linkage map for asparagus bean, Vigna unguiculata ssp. sesquipedialis.</title>
        <authorList>
            <person name="Xia Q."/>
            <person name="Zhang R."/>
            <person name="Dong Y."/>
        </authorList>
    </citation>
    <scope>NUCLEOTIDE SEQUENCE [LARGE SCALE GENOMIC DNA]</scope>
    <source>
        <tissue evidence="1">Leaf</tissue>
    </source>
</reference>
<evidence type="ECO:0000313" key="2">
    <source>
        <dbReference type="Proteomes" id="UP000501690"/>
    </source>
</evidence>
<name>A0A4D6MGA5_VIGUN</name>
<evidence type="ECO:0000313" key="1">
    <source>
        <dbReference type="EMBL" id="QCD99823.1"/>
    </source>
</evidence>
<dbReference type="Proteomes" id="UP000501690">
    <property type="component" value="Linkage Group LG7"/>
</dbReference>
<proteinExistence type="predicted"/>
<keyword evidence="2" id="KW-1185">Reference proteome</keyword>
<sequence>MAKGDFAKARKDLEAKETFGCKEESLGCFRVGFSVWGAVIHKSANDVEGPPGNRS</sequence>
<organism evidence="1 2">
    <name type="scientific">Vigna unguiculata</name>
    <name type="common">Cowpea</name>
    <dbReference type="NCBI Taxonomy" id="3917"/>
    <lineage>
        <taxon>Eukaryota</taxon>
        <taxon>Viridiplantae</taxon>
        <taxon>Streptophyta</taxon>
        <taxon>Embryophyta</taxon>
        <taxon>Tracheophyta</taxon>
        <taxon>Spermatophyta</taxon>
        <taxon>Magnoliopsida</taxon>
        <taxon>eudicotyledons</taxon>
        <taxon>Gunneridae</taxon>
        <taxon>Pentapetalae</taxon>
        <taxon>rosids</taxon>
        <taxon>fabids</taxon>
        <taxon>Fabales</taxon>
        <taxon>Fabaceae</taxon>
        <taxon>Papilionoideae</taxon>
        <taxon>50 kb inversion clade</taxon>
        <taxon>NPAAA clade</taxon>
        <taxon>indigoferoid/millettioid clade</taxon>
        <taxon>Phaseoleae</taxon>
        <taxon>Vigna</taxon>
    </lineage>
</organism>
<dbReference type="AlphaFoldDB" id="A0A4D6MGA5"/>
<dbReference type="EMBL" id="CP039351">
    <property type="protein sequence ID" value="QCD99823.1"/>
    <property type="molecule type" value="Genomic_DNA"/>
</dbReference>
<accession>A0A4D6MGA5</accession>
<gene>
    <name evidence="1" type="ORF">DEO72_LG7g1109</name>
</gene>